<feature type="compositionally biased region" description="Polar residues" evidence="2">
    <location>
        <begin position="379"/>
        <end position="392"/>
    </location>
</feature>
<accession>V6LIQ1</accession>
<keyword evidence="5" id="KW-1185">Reference proteome</keyword>
<reference evidence="4" key="2">
    <citation type="submission" date="2020-12" db="EMBL/GenBank/DDBJ databases">
        <title>New Spironucleus salmonicida genome in near-complete chromosomes.</title>
        <authorList>
            <person name="Xu F."/>
            <person name="Kurt Z."/>
            <person name="Jimenez-Gonzalez A."/>
            <person name="Astvaldsson A."/>
            <person name="Andersson J.O."/>
            <person name="Svard S.G."/>
        </authorList>
    </citation>
    <scope>NUCLEOTIDE SEQUENCE</scope>
    <source>
        <strain evidence="4">ATCC 50377</strain>
    </source>
</reference>
<evidence type="ECO:0000313" key="5">
    <source>
        <dbReference type="Proteomes" id="UP000018208"/>
    </source>
</evidence>
<reference evidence="3 4" key="1">
    <citation type="journal article" date="2014" name="PLoS Genet.">
        <title>The Genome of Spironucleus salmonicida Highlights a Fish Pathogen Adapted to Fluctuating Environments.</title>
        <authorList>
            <person name="Xu F."/>
            <person name="Jerlstrom-Hultqvist J."/>
            <person name="Einarsson E."/>
            <person name="Astvaldsson A."/>
            <person name="Svard S.G."/>
            <person name="Andersson J.O."/>
        </authorList>
    </citation>
    <scope>NUCLEOTIDE SEQUENCE</scope>
    <source>
        <strain evidence="4">ATCC 50377</strain>
    </source>
</reference>
<evidence type="ECO:0000313" key="4">
    <source>
        <dbReference type="EMBL" id="KAH0576328.1"/>
    </source>
</evidence>
<feature type="compositionally biased region" description="Polar residues" evidence="2">
    <location>
        <begin position="467"/>
        <end position="477"/>
    </location>
</feature>
<evidence type="ECO:0000313" key="3">
    <source>
        <dbReference type="EMBL" id="EST44432.1"/>
    </source>
</evidence>
<evidence type="ECO:0000256" key="1">
    <source>
        <dbReference type="SAM" id="Coils"/>
    </source>
</evidence>
<dbReference type="Proteomes" id="UP000018208">
    <property type="component" value="Unassembled WGS sequence"/>
</dbReference>
<proteinExistence type="predicted"/>
<feature type="compositionally biased region" description="Basic residues" evidence="2">
    <location>
        <begin position="362"/>
        <end position="371"/>
    </location>
</feature>
<dbReference type="EMBL" id="KI546116">
    <property type="protein sequence ID" value="EST44432.1"/>
    <property type="molecule type" value="Genomic_DNA"/>
</dbReference>
<dbReference type="AlphaFoldDB" id="V6LIQ1"/>
<name>V6LIQ1_9EUKA</name>
<evidence type="ECO:0000256" key="2">
    <source>
        <dbReference type="SAM" id="MobiDB-lite"/>
    </source>
</evidence>
<keyword evidence="1" id="KW-0175">Coiled coil</keyword>
<feature type="coiled-coil region" evidence="1">
    <location>
        <begin position="5"/>
        <end position="39"/>
    </location>
</feature>
<protein>
    <submittedName>
        <fullName evidence="3">Uncharacterized protein</fullName>
    </submittedName>
</protein>
<organism evidence="3">
    <name type="scientific">Spironucleus salmonicida</name>
    <dbReference type="NCBI Taxonomy" id="348837"/>
    <lineage>
        <taxon>Eukaryota</taxon>
        <taxon>Metamonada</taxon>
        <taxon>Diplomonadida</taxon>
        <taxon>Hexamitidae</taxon>
        <taxon>Hexamitinae</taxon>
        <taxon>Spironucleus</taxon>
    </lineage>
</organism>
<sequence length="519" mass="60010">MPKSIEQLEQELQRIRQQRKSAQQNYTQVQKEFNDFKKQNEPNEKLIAKQRKDAKIQLLVNQLNKELSTRGQSVEIKSIRQTIDMSQSEKLSVSQLSTTKSKEVQQVQYQGKPQIISVKQDKNVSKKIQSAQNIVQVQCNETKVDNINTLQKEEILLYQQQNEEAKNNDVQKQYLNPEQSLIIEHYNLKIYDQNICDQIVYNNIQAQTKSKVVVLNEISKDLKVDISPKADVQLKIVTQQDQYLLIYDNIVDEKIYYFQVLEKDPSDNEFDELITDSTIQEDSEIGNNKISVPDQLNRKLENQLDSDSFSEDLASSTQITQSKQQVVKQVPEDQKFTDEMSEQFDEEPVKKQDIISKEAKPQIKKLQKKKSVQNESKTESYINDSLISQEQNQIDDNENVIETKTSKKTKKHKAKELSGTDEIPIIDTNNQVQHEHLAASLISEDDNPVRPTRKNVKRASRTDVEQSSKLNQSSLNVKTDDEAAETFNSSTDKLLKVVKKQKKKIKQENQVQDELVIEL</sequence>
<gene>
    <name evidence="3" type="ORF">SS50377_15739</name>
    <name evidence="4" type="ORF">SS50377_21891</name>
</gene>
<feature type="region of interest" description="Disordered" evidence="2">
    <location>
        <begin position="360"/>
        <end position="493"/>
    </location>
</feature>
<dbReference type="VEuPathDB" id="GiardiaDB:SS50377_21891"/>
<dbReference type="EMBL" id="AUWU02000002">
    <property type="protein sequence ID" value="KAH0576328.1"/>
    <property type="molecule type" value="Genomic_DNA"/>
</dbReference>